<reference evidence="2 3" key="1">
    <citation type="submission" date="2018-05" db="EMBL/GenBank/DDBJ databases">
        <title>Rhodoferax soyangensis sp.nov., isolated from an oligotrophic freshwater lake.</title>
        <authorList>
            <person name="Park M."/>
        </authorList>
    </citation>
    <scope>NUCLEOTIDE SEQUENCE [LARGE SCALE GENOMIC DNA]</scope>
    <source>
        <strain evidence="2 3">IMCC26218</strain>
    </source>
</reference>
<protein>
    <recommendedName>
        <fullName evidence="1">Glycosyltransferase 2-like domain-containing protein</fullName>
    </recommendedName>
</protein>
<dbReference type="InterPro" id="IPR001173">
    <property type="entry name" value="Glyco_trans_2-like"/>
</dbReference>
<comment type="caution">
    <text evidence="2">The sequence shown here is derived from an EMBL/GenBank/DDBJ whole genome shotgun (WGS) entry which is preliminary data.</text>
</comment>
<evidence type="ECO:0000259" key="1">
    <source>
        <dbReference type="Pfam" id="PF00535"/>
    </source>
</evidence>
<proteinExistence type="predicted"/>
<dbReference type="Gene3D" id="3.90.550.10">
    <property type="entry name" value="Spore Coat Polysaccharide Biosynthesis Protein SpsA, Chain A"/>
    <property type="match status" value="1"/>
</dbReference>
<gene>
    <name evidence="2" type="ORF">DIC66_16620</name>
</gene>
<keyword evidence="3" id="KW-1185">Reference proteome</keyword>
<dbReference type="Pfam" id="PF00535">
    <property type="entry name" value="Glycos_transf_2"/>
    <property type="match status" value="1"/>
</dbReference>
<dbReference type="InterPro" id="IPR029044">
    <property type="entry name" value="Nucleotide-diphossugar_trans"/>
</dbReference>
<organism evidence="2 3">
    <name type="scientific">Rhodoferax lacus</name>
    <dbReference type="NCBI Taxonomy" id="2184758"/>
    <lineage>
        <taxon>Bacteria</taxon>
        <taxon>Pseudomonadati</taxon>
        <taxon>Pseudomonadota</taxon>
        <taxon>Betaproteobacteria</taxon>
        <taxon>Burkholderiales</taxon>
        <taxon>Comamonadaceae</taxon>
        <taxon>Rhodoferax</taxon>
    </lineage>
</organism>
<evidence type="ECO:0000313" key="2">
    <source>
        <dbReference type="EMBL" id="RFO95809.1"/>
    </source>
</evidence>
<dbReference type="PANTHER" id="PTHR22916:SF3">
    <property type="entry name" value="UDP-GLCNAC:BETAGAL BETA-1,3-N-ACETYLGLUCOSAMINYLTRANSFERASE-LIKE PROTEIN 1"/>
    <property type="match status" value="1"/>
</dbReference>
<feature type="domain" description="Glycosyltransferase 2-like" evidence="1">
    <location>
        <begin position="7"/>
        <end position="176"/>
    </location>
</feature>
<name>A0A3E1R8W4_9BURK</name>
<dbReference type="PANTHER" id="PTHR22916">
    <property type="entry name" value="GLYCOSYLTRANSFERASE"/>
    <property type="match status" value="1"/>
</dbReference>
<sequence>MGHVLISICIPAYKHVALTHECAQSVLRQDTDLELVVLDDFYLLDQTAENIRQIEALRELLHADRRVKCVSNEKLLPIQDNWNKAVSLCSGSHVKLMGADDNMLPGSVAKMQAMVQAQPAVAFHGHLANLIDAQGKLIRQQKRYGDRFTNRPLTGTEALQGKLRQQVRFKEPACNFFLKCAWEKVGGYDTRFRFVFDVDFNSKLMASSSSMLWNETLVELRRHQNSDGAQLPASLALMDLAGLVEAITQRLGTACTSQDRAAAAGWVQYRLLELLAQRVRSRPLDIAKLLSSNLGLFAKNPASWYWMLKLLAGRALYHDVQQA</sequence>
<dbReference type="GO" id="GO:0016758">
    <property type="term" value="F:hexosyltransferase activity"/>
    <property type="evidence" value="ECO:0007669"/>
    <property type="project" value="UniProtKB-ARBA"/>
</dbReference>
<dbReference type="Proteomes" id="UP000260665">
    <property type="component" value="Unassembled WGS sequence"/>
</dbReference>
<dbReference type="EMBL" id="QFZK01000012">
    <property type="protein sequence ID" value="RFO95809.1"/>
    <property type="molecule type" value="Genomic_DNA"/>
</dbReference>
<dbReference type="AlphaFoldDB" id="A0A3E1R8W4"/>
<accession>A0A3E1R8W4</accession>
<evidence type="ECO:0000313" key="3">
    <source>
        <dbReference type="Proteomes" id="UP000260665"/>
    </source>
</evidence>
<dbReference type="SUPFAM" id="SSF53448">
    <property type="entry name" value="Nucleotide-diphospho-sugar transferases"/>
    <property type="match status" value="1"/>
</dbReference>